<gene>
    <name evidence="7" type="ORF">ZOSMA_18G00950</name>
</gene>
<dbReference type="GO" id="GO:0061630">
    <property type="term" value="F:ubiquitin protein ligase activity"/>
    <property type="evidence" value="ECO:0000318"/>
    <property type="project" value="GO_Central"/>
</dbReference>
<dbReference type="GO" id="GO:0008270">
    <property type="term" value="F:zinc ion binding"/>
    <property type="evidence" value="ECO:0007669"/>
    <property type="project" value="UniProtKB-KW"/>
</dbReference>
<reference evidence="8" key="1">
    <citation type="journal article" date="2016" name="Nature">
        <title>The genome of the seagrass Zostera marina reveals angiosperm adaptation to the sea.</title>
        <authorList>
            <person name="Olsen J.L."/>
            <person name="Rouze P."/>
            <person name="Verhelst B."/>
            <person name="Lin Y.-C."/>
            <person name="Bayer T."/>
            <person name="Collen J."/>
            <person name="Dattolo E."/>
            <person name="De Paoli E."/>
            <person name="Dittami S."/>
            <person name="Maumus F."/>
            <person name="Michel G."/>
            <person name="Kersting A."/>
            <person name="Lauritano C."/>
            <person name="Lohaus R."/>
            <person name="Toepel M."/>
            <person name="Tonon T."/>
            <person name="Vanneste K."/>
            <person name="Amirebrahimi M."/>
            <person name="Brakel J."/>
            <person name="Bostroem C."/>
            <person name="Chovatia M."/>
            <person name="Grimwood J."/>
            <person name="Jenkins J.W."/>
            <person name="Jueterbock A."/>
            <person name="Mraz A."/>
            <person name="Stam W.T."/>
            <person name="Tice H."/>
            <person name="Bornberg-Bauer E."/>
            <person name="Green P.J."/>
            <person name="Pearson G.A."/>
            <person name="Procaccini G."/>
            <person name="Duarte C.M."/>
            <person name="Schmutz J."/>
            <person name="Reusch T.B.H."/>
            <person name="Van de Peer Y."/>
        </authorList>
    </citation>
    <scope>NUCLEOTIDE SEQUENCE [LARGE SCALE GENOMIC DNA]</scope>
    <source>
        <strain evidence="8">cv. Finnish</strain>
    </source>
</reference>
<dbReference type="PANTHER" id="PTHR45969:SF55">
    <property type="entry name" value="OS07G0686300 PROTEIN"/>
    <property type="match status" value="1"/>
</dbReference>
<sequence length="139" mass="15861">MEFVATLLIFFTFPIITLFCVGILIVMAESATRYVFSTALSQAALDLISIPDFEFYDNCNSNHQSDCIDSWLSSTALRRLKTTENCVFCLCHITVEEEIRELKCSHVFHRSCLDKWVSHGHLTCPLCRQSLLLQGSDQF</sequence>
<dbReference type="STRING" id="29655.A0A0K9PPJ2"/>
<feature type="transmembrane region" description="Helical" evidence="5">
    <location>
        <begin position="6"/>
        <end position="28"/>
    </location>
</feature>
<dbReference type="InterPro" id="IPR001841">
    <property type="entry name" value="Znf_RING"/>
</dbReference>
<evidence type="ECO:0000256" key="1">
    <source>
        <dbReference type="ARBA" id="ARBA00022723"/>
    </source>
</evidence>
<dbReference type="SMART" id="SM00184">
    <property type="entry name" value="RING"/>
    <property type="match status" value="1"/>
</dbReference>
<dbReference type="OrthoDB" id="9984778at2759"/>
<evidence type="ECO:0000256" key="2">
    <source>
        <dbReference type="ARBA" id="ARBA00022771"/>
    </source>
</evidence>
<keyword evidence="5" id="KW-0812">Transmembrane</keyword>
<keyword evidence="2 4" id="KW-0863">Zinc-finger</keyword>
<dbReference type="Proteomes" id="UP000036987">
    <property type="component" value="Unassembled WGS sequence"/>
</dbReference>
<evidence type="ECO:0000256" key="4">
    <source>
        <dbReference type="PROSITE-ProRule" id="PRU00175"/>
    </source>
</evidence>
<dbReference type="CDD" id="cd16448">
    <property type="entry name" value="RING-H2"/>
    <property type="match status" value="1"/>
</dbReference>
<dbReference type="Pfam" id="PF13639">
    <property type="entry name" value="zf-RING_2"/>
    <property type="match status" value="1"/>
</dbReference>
<dbReference type="InterPro" id="IPR013083">
    <property type="entry name" value="Znf_RING/FYVE/PHD"/>
</dbReference>
<keyword evidence="3" id="KW-0862">Zinc</keyword>
<dbReference type="PANTHER" id="PTHR45969">
    <property type="entry name" value="RING ZINC FINGER PROTEIN-RELATED"/>
    <property type="match status" value="1"/>
</dbReference>
<feature type="domain" description="RING-type" evidence="6">
    <location>
        <begin position="86"/>
        <end position="128"/>
    </location>
</feature>
<evidence type="ECO:0000313" key="8">
    <source>
        <dbReference type="Proteomes" id="UP000036987"/>
    </source>
</evidence>
<name>A0A0K9PPJ2_ZOSMR</name>
<keyword evidence="5" id="KW-0472">Membrane</keyword>
<evidence type="ECO:0000313" key="7">
    <source>
        <dbReference type="EMBL" id="KMZ70998.1"/>
    </source>
</evidence>
<protein>
    <recommendedName>
        <fullName evidence="6">RING-type domain-containing protein</fullName>
    </recommendedName>
</protein>
<keyword evidence="5" id="KW-1133">Transmembrane helix</keyword>
<proteinExistence type="predicted"/>
<keyword evidence="1" id="KW-0479">Metal-binding</keyword>
<dbReference type="GO" id="GO:0016567">
    <property type="term" value="P:protein ubiquitination"/>
    <property type="evidence" value="ECO:0000318"/>
    <property type="project" value="GO_Central"/>
</dbReference>
<evidence type="ECO:0000256" key="5">
    <source>
        <dbReference type="SAM" id="Phobius"/>
    </source>
</evidence>
<dbReference type="EMBL" id="LFYR01000692">
    <property type="protein sequence ID" value="KMZ70998.1"/>
    <property type="molecule type" value="Genomic_DNA"/>
</dbReference>
<dbReference type="AlphaFoldDB" id="A0A0K9PPJ2"/>
<dbReference type="PROSITE" id="PS50089">
    <property type="entry name" value="ZF_RING_2"/>
    <property type="match status" value="1"/>
</dbReference>
<accession>A0A0K9PPJ2</accession>
<comment type="caution">
    <text evidence="7">The sequence shown here is derived from an EMBL/GenBank/DDBJ whole genome shotgun (WGS) entry which is preliminary data.</text>
</comment>
<organism evidence="7 8">
    <name type="scientific">Zostera marina</name>
    <name type="common">Eelgrass</name>
    <dbReference type="NCBI Taxonomy" id="29655"/>
    <lineage>
        <taxon>Eukaryota</taxon>
        <taxon>Viridiplantae</taxon>
        <taxon>Streptophyta</taxon>
        <taxon>Embryophyta</taxon>
        <taxon>Tracheophyta</taxon>
        <taxon>Spermatophyta</taxon>
        <taxon>Magnoliopsida</taxon>
        <taxon>Liliopsida</taxon>
        <taxon>Zosteraceae</taxon>
        <taxon>Zostera</taxon>
    </lineage>
</organism>
<keyword evidence="8" id="KW-1185">Reference proteome</keyword>
<evidence type="ECO:0000259" key="6">
    <source>
        <dbReference type="PROSITE" id="PS50089"/>
    </source>
</evidence>
<evidence type="ECO:0000256" key="3">
    <source>
        <dbReference type="ARBA" id="ARBA00022833"/>
    </source>
</evidence>
<dbReference type="Gene3D" id="3.30.40.10">
    <property type="entry name" value="Zinc/RING finger domain, C3HC4 (zinc finger)"/>
    <property type="match status" value="1"/>
</dbReference>
<dbReference type="SUPFAM" id="SSF57850">
    <property type="entry name" value="RING/U-box"/>
    <property type="match status" value="1"/>
</dbReference>